<evidence type="ECO:0000256" key="9">
    <source>
        <dbReference type="HAMAP-Rule" id="MF_00112"/>
    </source>
</evidence>
<dbReference type="Gene3D" id="3.20.20.390">
    <property type="entry name" value="FMN-linked oxidoreductases"/>
    <property type="match status" value="1"/>
</dbReference>
<evidence type="ECO:0000256" key="8">
    <source>
        <dbReference type="ARBA" id="ARBA00048318"/>
    </source>
</evidence>
<dbReference type="PANTHER" id="PTHR40029:SF2">
    <property type="entry name" value="HEPTAPRENYLGLYCERYL PHOSPHATE SYNTHASE"/>
    <property type="match status" value="1"/>
</dbReference>
<proteinExistence type="inferred from homology"/>
<dbReference type="InterPro" id="IPR039074">
    <property type="entry name" value="GGGP/HepGP_synthase_I"/>
</dbReference>
<feature type="binding site" evidence="9">
    <location>
        <begin position="163"/>
        <end position="168"/>
    </location>
    <ligand>
        <name>sn-glycerol 1-phosphate</name>
        <dbReference type="ChEBI" id="CHEBI:57685"/>
    </ligand>
</feature>
<dbReference type="NCBIfam" id="TIGR01768">
    <property type="entry name" value="GGGP-family"/>
    <property type="match status" value="1"/>
</dbReference>
<comment type="similarity">
    <text evidence="9">Belongs to the GGGP/HepGP synthase family. Group I subfamily.</text>
</comment>
<evidence type="ECO:0000256" key="5">
    <source>
        <dbReference type="ARBA" id="ARBA00023098"/>
    </source>
</evidence>
<evidence type="ECO:0000256" key="3">
    <source>
        <dbReference type="ARBA" id="ARBA00022723"/>
    </source>
</evidence>
<keyword evidence="4 9" id="KW-0460">Magnesium</keyword>
<comment type="catalytic activity">
    <reaction evidence="8 9">
        <text>sn-glycerol 1-phosphate + all-trans-heptaprenyl diphosphate = 3-heptaprenyl-sn-glycero-1-phosphate + diphosphate</text>
        <dbReference type="Rhea" id="RHEA:33495"/>
        <dbReference type="ChEBI" id="CHEBI:33019"/>
        <dbReference type="ChEBI" id="CHEBI:57685"/>
        <dbReference type="ChEBI" id="CHEBI:58206"/>
        <dbReference type="ChEBI" id="CHEBI:64781"/>
        <dbReference type="EC" id="2.5.1.n9"/>
    </reaction>
</comment>
<keyword evidence="2 9" id="KW-0808">Transferase</keyword>
<evidence type="ECO:0000313" key="10">
    <source>
        <dbReference type="EMBL" id="MFC5650486.1"/>
    </source>
</evidence>
<evidence type="ECO:0000256" key="6">
    <source>
        <dbReference type="ARBA" id="ARBA00023209"/>
    </source>
</evidence>
<keyword evidence="3 9" id="KW-0479">Metal-binding</keyword>
<organism evidence="10 11">
    <name type="scientific">Paenibacillus solisilvae</name>
    <dbReference type="NCBI Taxonomy" id="2486751"/>
    <lineage>
        <taxon>Bacteria</taxon>
        <taxon>Bacillati</taxon>
        <taxon>Bacillota</taxon>
        <taxon>Bacilli</taxon>
        <taxon>Bacillales</taxon>
        <taxon>Paenibacillaceae</taxon>
        <taxon>Paenibacillus</taxon>
    </lineage>
</organism>
<dbReference type="NCBIfam" id="NF003199">
    <property type="entry name" value="PRK04169.1-3"/>
    <property type="match status" value="1"/>
</dbReference>
<evidence type="ECO:0000256" key="1">
    <source>
        <dbReference type="ARBA" id="ARBA00022516"/>
    </source>
</evidence>
<comment type="function">
    <text evidence="9">Prenyltransferase that catalyzes in vivo the transfer of the heptaprenyl moiety of heptaprenyl pyrophosphate (HepPP; 35 carbon atoms) to the C3 hydroxyl of sn-glycerol-1-phosphate (G1P), producing heptaprenylglyceryl phosphate (HepGP). This reaction is an ether-bond-formation step in the biosynthesis of archaea-type G1P-based membrane lipids found in Bacillales.</text>
</comment>
<comment type="cofactor">
    <cofactor evidence="9">
        <name>Mg(2+)</name>
        <dbReference type="ChEBI" id="CHEBI:18420"/>
    </cofactor>
</comment>
<feature type="binding site" evidence="9">
    <location>
        <position position="193"/>
    </location>
    <ligand>
        <name>sn-glycerol 1-phosphate</name>
        <dbReference type="ChEBI" id="CHEBI:57685"/>
    </ligand>
</feature>
<feature type="binding site" evidence="9">
    <location>
        <position position="16"/>
    </location>
    <ligand>
        <name>sn-glycerol 1-phosphate</name>
        <dbReference type="ChEBI" id="CHEBI:57685"/>
    </ligand>
</feature>
<reference evidence="11" key="1">
    <citation type="journal article" date="2019" name="Int. J. Syst. Evol. Microbiol.">
        <title>The Global Catalogue of Microorganisms (GCM) 10K type strain sequencing project: providing services to taxonomists for standard genome sequencing and annotation.</title>
        <authorList>
            <consortium name="The Broad Institute Genomics Platform"/>
            <consortium name="The Broad Institute Genome Sequencing Center for Infectious Disease"/>
            <person name="Wu L."/>
            <person name="Ma J."/>
        </authorList>
    </citation>
    <scope>NUCLEOTIDE SEQUENCE [LARGE SCALE GENOMIC DNA]</scope>
    <source>
        <strain evidence="11">CGMCC 1.3240</strain>
    </source>
</reference>
<dbReference type="GO" id="GO:0016740">
    <property type="term" value="F:transferase activity"/>
    <property type="evidence" value="ECO:0007669"/>
    <property type="project" value="UniProtKB-KW"/>
</dbReference>
<evidence type="ECO:0000256" key="4">
    <source>
        <dbReference type="ARBA" id="ARBA00022842"/>
    </source>
</evidence>
<feature type="binding site" evidence="9">
    <location>
        <position position="18"/>
    </location>
    <ligand>
        <name>Mg(2+)</name>
        <dbReference type="ChEBI" id="CHEBI:18420"/>
    </ligand>
</feature>
<protein>
    <recommendedName>
        <fullName evidence="9">Heptaprenylglyceryl phosphate synthase</fullName>
        <shortName evidence="9">HepGP synthase</shortName>
        <ecNumber evidence="9">2.5.1.n9</ecNumber>
    </recommendedName>
    <alternativeName>
        <fullName evidence="9">Glycerol-1-phosphate heptaprenyltransferase</fullName>
    </alternativeName>
</protein>
<dbReference type="RefSeq" id="WP_379189046.1">
    <property type="nucleotide sequence ID" value="NZ_JBHSOW010000057.1"/>
</dbReference>
<comment type="caution">
    <text evidence="10">The sequence shown here is derived from an EMBL/GenBank/DDBJ whole genome shotgun (WGS) entry which is preliminary data.</text>
</comment>
<comment type="pathway">
    <text evidence="9">Membrane lipid metabolism; glycerophospholipid metabolism.</text>
</comment>
<gene>
    <name evidence="9" type="primary">pcrB</name>
    <name evidence="10" type="ORF">ACFPYJ_15425</name>
</gene>
<keyword evidence="1 9" id="KW-0444">Lipid biosynthesis</keyword>
<keyword evidence="6 9" id="KW-0594">Phospholipid biosynthesis</keyword>
<comment type="caution">
    <text evidence="9">Lacks conserved residue(s) required for the propagation of feature annotation.</text>
</comment>
<evidence type="ECO:0000313" key="11">
    <source>
        <dbReference type="Proteomes" id="UP001596047"/>
    </source>
</evidence>
<evidence type="ECO:0000256" key="7">
    <source>
        <dbReference type="ARBA" id="ARBA00023264"/>
    </source>
</evidence>
<dbReference type="CDD" id="cd02812">
    <property type="entry name" value="PcrB_like"/>
    <property type="match status" value="1"/>
</dbReference>
<dbReference type="InterPro" id="IPR038597">
    <property type="entry name" value="GGGP/HepGP_synthase_sf"/>
</dbReference>
<name>A0ABW0W165_9BACL</name>
<sequence>MQQQSAIYKQWKHAFKLDPDREISDEALDAVCMSGTDAVIVGGSSGVNYDNTVELMSRIRRYEVTCALEVSSEDAAVPGFDHYFIPLVLNTEHAEWLTGRQTRALRRFGAFIPWEQTTAEGYLIFNDGSEAARLTGSQAPHDAESITAHLYMADRLMRLPVVYIEYSGMFGDMEIVRRARAVLTQAQLFYGGGIDTAEKAAQAAKYANTVIVGNAVYDSLEAALSTVKAVHDASLV</sequence>
<dbReference type="EC" id="2.5.1.n9" evidence="9"/>
<dbReference type="PANTHER" id="PTHR40029">
    <property type="match status" value="1"/>
</dbReference>
<accession>A0ABW0W165</accession>
<keyword evidence="11" id="KW-1185">Reference proteome</keyword>
<dbReference type="NCBIfam" id="NF003197">
    <property type="entry name" value="PRK04169.1-1"/>
    <property type="match status" value="1"/>
</dbReference>
<keyword evidence="7 9" id="KW-1208">Phospholipid metabolism</keyword>
<dbReference type="EMBL" id="JBHSOW010000057">
    <property type="protein sequence ID" value="MFC5650486.1"/>
    <property type="molecule type" value="Genomic_DNA"/>
</dbReference>
<dbReference type="InterPro" id="IPR008205">
    <property type="entry name" value="GGGP_HepGP_synthase"/>
</dbReference>
<keyword evidence="5 9" id="KW-0443">Lipid metabolism</keyword>
<evidence type="ECO:0000256" key="2">
    <source>
        <dbReference type="ARBA" id="ARBA00022679"/>
    </source>
</evidence>
<dbReference type="SUPFAM" id="SSF51395">
    <property type="entry name" value="FMN-linked oxidoreductases"/>
    <property type="match status" value="1"/>
</dbReference>
<comment type="subunit">
    <text evidence="9">Homodimer.</text>
</comment>
<dbReference type="Proteomes" id="UP001596047">
    <property type="component" value="Unassembled WGS sequence"/>
</dbReference>
<feature type="binding site" evidence="9">
    <location>
        <position position="44"/>
    </location>
    <ligand>
        <name>Mg(2+)</name>
        <dbReference type="ChEBI" id="CHEBI:18420"/>
    </ligand>
</feature>
<feature type="binding site" evidence="9">
    <location>
        <begin position="213"/>
        <end position="214"/>
    </location>
    <ligand>
        <name>sn-glycerol 1-phosphate</name>
        <dbReference type="ChEBI" id="CHEBI:57685"/>
    </ligand>
</feature>
<dbReference type="HAMAP" id="MF_00112">
    <property type="entry name" value="GGGP_HepGP_synthase"/>
    <property type="match status" value="1"/>
</dbReference>
<dbReference type="Pfam" id="PF01884">
    <property type="entry name" value="PcrB"/>
    <property type="match status" value="1"/>
</dbReference>